<gene>
    <name evidence="1" type="ORF">UFOPK4098_00188</name>
    <name evidence="2" type="ORF">UFOPK4347_00120</name>
</gene>
<organism evidence="1">
    <name type="scientific">freshwater metagenome</name>
    <dbReference type="NCBI Taxonomy" id="449393"/>
    <lineage>
        <taxon>unclassified sequences</taxon>
        <taxon>metagenomes</taxon>
        <taxon>ecological metagenomes</taxon>
    </lineage>
</organism>
<dbReference type="AlphaFoldDB" id="A0A6J7Q3X7"/>
<evidence type="ECO:0000313" key="2">
    <source>
        <dbReference type="EMBL" id="CAB5058585.1"/>
    </source>
</evidence>
<evidence type="ECO:0000313" key="1">
    <source>
        <dbReference type="EMBL" id="CAB5009302.1"/>
    </source>
</evidence>
<proteinExistence type="predicted"/>
<sequence>MLRKRKEAANWWLQQKPQVAAAIKDAEAATGHQIVVVVARLGKYHAERATHIARKNSGASLVFCVDVLQRRYELRWQSDVTLSQGVLDSTTQLFTEQKLAEAILLVAKSLPVLAPTQNLPDIINE</sequence>
<accession>A0A6J7Q3X7</accession>
<dbReference type="EMBL" id="CAFBPN010000004">
    <property type="protein sequence ID" value="CAB5009302.1"/>
    <property type="molecule type" value="Genomic_DNA"/>
</dbReference>
<protein>
    <submittedName>
        <fullName evidence="1">Unannotated protein</fullName>
    </submittedName>
</protein>
<dbReference type="EMBL" id="CAFBQU010000002">
    <property type="protein sequence ID" value="CAB5058585.1"/>
    <property type="molecule type" value="Genomic_DNA"/>
</dbReference>
<reference evidence="1" key="1">
    <citation type="submission" date="2020-05" db="EMBL/GenBank/DDBJ databases">
        <authorList>
            <person name="Chiriac C."/>
            <person name="Salcher M."/>
            <person name="Ghai R."/>
            <person name="Kavagutti S V."/>
        </authorList>
    </citation>
    <scope>NUCLEOTIDE SEQUENCE</scope>
</reference>
<name>A0A6J7Q3X7_9ZZZZ</name>